<dbReference type="EMBL" id="UYSL01019996">
    <property type="protein sequence ID" value="VDL71952.1"/>
    <property type="molecule type" value="Genomic_DNA"/>
</dbReference>
<evidence type="ECO:0000256" key="1">
    <source>
        <dbReference type="ARBA" id="ARBA00007447"/>
    </source>
</evidence>
<protein>
    <submittedName>
        <fullName evidence="7">Napsin-A (inferred by orthology to a human protein)</fullName>
    </submittedName>
</protein>
<feature type="chain" id="PRO_5043124964" evidence="3">
    <location>
        <begin position="19"/>
        <end position="361"/>
    </location>
</feature>
<dbReference type="GO" id="GO:0006508">
    <property type="term" value="P:proteolysis"/>
    <property type="evidence" value="ECO:0007669"/>
    <property type="project" value="InterPro"/>
</dbReference>
<name>A0A0N4XZ05_NIPBR</name>
<dbReference type="InterPro" id="IPR034164">
    <property type="entry name" value="Pepsin-like_dom"/>
</dbReference>
<dbReference type="PANTHER" id="PTHR47966:SF8">
    <property type="entry name" value="ASPARTIC PROTEASE 1-RELATED"/>
    <property type="match status" value="1"/>
</dbReference>
<dbReference type="GO" id="GO:0005764">
    <property type="term" value="C:lysosome"/>
    <property type="evidence" value="ECO:0007669"/>
    <property type="project" value="TreeGrafter"/>
</dbReference>
<dbReference type="PROSITE" id="PS51767">
    <property type="entry name" value="PEPTIDASE_A1"/>
    <property type="match status" value="1"/>
</dbReference>
<dbReference type="GO" id="GO:0004190">
    <property type="term" value="F:aspartic-type endopeptidase activity"/>
    <property type="evidence" value="ECO:0007669"/>
    <property type="project" value="InterPro"/>
</dbReference>
<reference evidence="7" key="1">
    <citation type="submission" date="2016-04" db="UniProtKB">
        <authorList>
            <consortium name="WormBaseParasite"/>
        </authorList>
    </citation>
    <scope>IDENTIFICATION</scope>
</reference>
<feature type="domain" description="Peptidase A1" evidence="4">
    <location>
        <begin position="62"/>
        <end position="356"/>
    </location>
</feature>
<dbReference type="CDD" id="cd05471">
    <property type="entry name" value="pepsin_like"/>
    <property type="match status" value="1"/>
</dbReference>
<keyword evidence="6" id="KW-1185">Reference proteome</keyword>
<dbReference type="PRINTS" id="PR00792">
    <property type="entry name" value="PEPSIN"/>
</dbReference>
<reference evidence="5 6" key="2">
    <citation type="submission" date="2018-11" db="EMBL/GenBank/DDBJ databases">
        <authorList>
            <consortium name="Pathogen Informatics"/>
        </authorList>
    </citation>
    <scope>NUCLEOTIDE SEQUENCE [LARGE SCALE GENOMIC DNA]</scope>
</reference>
<dbReference type="FunFam" id="2.40.70.10:FF:000008">
    <property type="entry name" value="Cathepsin D"/>
    <property type="match status" value="1"/>
</dbReference>
<accession>A0A0N4XZ05</accession>
<gene>
    <name evidence="5" type="ORF">NBR_LOCUS8363</name>
</gene>
<feature type="disulfide bond" evidence="2">
    <location>
        <begin position="280"/>
        <end position="316"/>
    </location>
</feature>
<dbReference type="STRING" id="27835.A0A0N4XZ05"/>
<evidence type="ECO:0000259" key="4">
    <source>
        <dbReference type="PROSITE" id="PS51767"/>
    </source>
</evidence>
<evidence type="ECO:0000313" key="7">
    <source>
        <dbReference type="WBParaSite" id="NBR_0000836201-mRNA-1"/>
    </source>
</evidence>
<keyword evidence="3" id="KW-0732">Signal</keyword>
<dbReference type="InterPro" id="IPR033121">
    <property type="entry name" value="PEPTIDASE_A1"/>
</dbReference>
<dbReference type="PANTHER" id="PTHR47966">
    <property type="entry name" value="BETA-SITE APP-CLEAVING ENZYME, ISOFORM A-RELATED"/>
    <property type="match status" value="1"/>
</dbReference>
<evidence type="ECO:0000256" key="3">
    <source>
        <dbReference type="SAM" id="SignalP"/>
    </source>
</evidence>
<dbReference type="OMA" id="YPASEYW"/>
<dbReference type="Proteomes" id="UP000271162">
    <property type="component" value="Unassembled WGS sequence"/>
</dbReference>
<dbReference type="Gene3D" id="2.40.70.10">
    <property type="entry name" value="Acid Proteases"/>
    <property type="match status" value="2"/>
</dbReference>
<dbReference type="AlphaFoldDB" id="A0A0N4XZ05"/>
<proteinExistence type="inferred from homology"/>
<sequence>MWALKVVVIVIIGGDTSSPKLMDSPPEVFKTIGAEQYNFRDRGRSKRFVTSHGLVDYYDVHYLGIIGIGTPRQNFLMMMDTGSSGIWVIDQSCNTATCNGNPRNGRSRSKYNPAWSYTFRFIARNFSTGYASGGVSGYEAEDSVHVGGVTVTGQRIGVATHVDNGWATSPIDGIFGLGWPTAGAIYPVSRGQSAGVITYGAVDNINCRPYWVYVPMTRPSMWEVPLQGFRMGSYSITGSYKVLVDSGSSRMGVPNSVLNAIVQQTSARWNNQHNGHTVSCATIRTQPIIHYSIEGIDYTLPSDQYVVDTNMGNNECLLAFYGTTGLGLYTEWILGMPWFRAYCNLFDFGNRRVGFSVAIPR</sequence>
<organism evidence="7">
    <name type="scientific">Nippostrongylus brasiliensis</name>
    <name type="common">Rat hookworm</name>
    <dbReference type="NCBI Taxonomy" id="27835"/>
    <lineage>
        <taxon>Eukaryota</taxon>
        <taxon>Metazoa</taxon>
        <taxon>Ecdysozoa</taxon>
        <taxon>Nematoda</taxon>
        <taxon>Chromadorea</taxon>
        <taxon>Rhabditida</taxon>
        <taxon>Rhabditina</taxon>
        <taxon>Rhabditomorpha</taxon>
        <taxon>Strongyloidea</taxon>
        <taxon>Heligmosomidae</taxon>
        <taxon>Nippostrongylus</taxon>
    </lineage>
</organism>
<dbReference type="SUPFAM" id="SSF50630">
    <property type="entry name" value="Acid proteases"/>
    <property type="match status" value="1"/>
</dbReference>
<evidence type="ECO:0000256" key="2">
    <source>
        <dbReference type="PIRSR" id="PIRSR601461-2"/>
    </source>
</evidence>
<dbReference type="WBParaSite" id="NBR_0000836201-mRNA-1">
    <property type="protein sequence ID" value="NBR_0000836201-mRNA-1"/>
    <property type="gene ID" value="NBR_0000836201"/>
</dbReference>
<dbReference type="InterPro" id="IPR001461">
    <property type="entry name" value="Aspartic_peptidase_A1"/>
</dbReference>
<evidence type="ECO:0000313" key="6">
    <source>
        <dbReference type="Proteomes" id="UP000271162"/>
    </source>
</evidence>
<comment type="similarity">
    <text evidence="1">Belongs to the peptidase A1 family.</text>
</comment>
<keyword evidence="2" id="KW-1015">Disulfide bond</keyword>
<evidence type="ECO:0000313" key="5">
    <source>
        <dbReference type="EMBL" id="VDL71952.1"/>
    </source>
</evidence>
<dbReference type="InterPro" id="IPR021109">
    <property type="entry name" value="Peptidase_aspartic_dom_sf"/>
</dbReference>
<dbReference type="Pfam" id="PF00026">
    <property type="entry name" value="Asp"/>
    <property type="match status" value="2"/>
</dbReference>
<feature type="signal peptide" evidence="3">
    <location>
        <begin position="1"/>
        <end position="18"/>
    </location>
</feature>